<evidence type="ECO:0000313" key="4">
    <source>
        <dbReference type="EMBL" id="MDR5653385.1"/>
    </source>
</evidence>
<reference evidence="4 5" key="1">
    <citation type="submission" date="2023-09" db="EMBL/GenBank/DDBJ databases">
        <title>Xinfangfangia sedmenti sp. nov., isolated the sedment.</title>
        <authorList>
            <person name="Xu L."/>
        </authorList>
    </citation>
    <scope>NUCLEOTIDE SEQUENCE [LARGE SCALE GENOMIC DNA]</scope>
    <source>
        <strain evidence="4 5">LG-4</strain>
    </source>
</reference>
<evidence type="ECO:0000256" key="1">
    <source>
        <dbReference type="ARBA" id="ARBA00022679"/>
    </source>
</evidence>
<dbReference type="PROSITE" id="PS51186">
    <property type="entry name" value="GNAT"/>
    <property type="match status" value="1"/>
</dbReference>
<dbReference type="EMBL" id="JAVKPH010000013">
    <property type="protein sequence ID" value="MDR5653385.1"/>
    <property type="molecule type" value="Genomic_DNA"/>
</dbReference>
<dbReference type="PANTHER" id="PTHR43420">
    <property type="entry name" value="ACETYLTRANSFERASE"/>
    <property type="match status" value="1"/>
</dbReference>
<dbReference type="Pfam" id="PF00583">
    <property type="entry name" value="Acetyltransf_1"/>
    <property type="match status" value="1"/>
</dbReference>
<dbReference type="PANTHER" id="PTHR43420:SF47">
    <property type="entry name" value="N-ACETYLTRANSFERASE DOMAIN-CONTAINING PROTEIN"/>
    <property type="match status" value="1"/>
</dbReference>
<dbReference type="SUPFAM" id="SSF55729">
    <property type="entry name" value="Acyl-CoA N-acyltransferases (Nat)"/>
    <property type="match status" value="1"/>
</dbReference>
<dbReference type="InterPro" id="IPR000182">
    <property type="entry name" value="GNAT_dom"/>
</dbReference>
<feature type="domain" description="N-acetyltransferase" evidence="3">
    <location>
        <begin position="15"/>
        <end position="205"/>
    </location>
</feature>
<accession>A0ABU1F926</accession>
<keyword evidence="5" id="KW-1185">Reference proteome</keyword>
<keyword evidence="1" id="KW-0808">Transferase</keyword>
<proteinExistence type="predicted"/>
<dbReference type="InterPro" id="IPR016181">
    <property type="entry name" value="Acyl_CoA_acyltransferase"/>
</dbReference>
<evidence type="ECO:0000259" key="3">
    <source>
        <dbReference type="PROSITE" id="PS51186"/>
    </source>
</evidence>
<dbReference type="Proteomes" id="UP001247754">
    <property type="component" value="Unassembled WGS sequence"/>
</dbReference>
<comment type="caution">
    <text evidence="4">The sequence shown here is derived from an EMBL/GenBank/DDBJ whole genome shotgun (WGS) entry which is preliminary data.</text>
</comment>
<evidence type="ECO:0000256" key="2">
    <source>
        <dbReference type="ARBA" id="ARBA00023315"/>
    </source>
</evidence>
<sequence>MARMHHAPVDGLSWRIEHGFAPGAADQAARLYWQAFGAKLGVLLGPEPRALRFLTRTIRADHAFAAVGPDGTVLGVAGYCSNRGSLVRISHDTLRAAYGPVGALWRAALIWALTREVENRRFLLDGICVAEPCRGRGMGRALLHAICAEARARGYAEVRLDVVEHNRRAIALYEREGFVAVRRSRLGLLRYVFGFRASITMVRPV</sequence>
<organism evidence="4 5">
    <name type="scientific">Ruixingdingia sedimenti</name>
    <dbReference type="NCBI Taxonomy" id="3073604"/>
    <lineage>
        <taxon>Bacteria</taxon>
        <taxon>Pseudomonadati</taxon>
        <taxon>Pseudomonadota</taxon>
        <taxon>Alphaproteobacteria</taxon>
        <taxon>Rhodobacterales</taxon>
        <taxon>Paracoccaceae</taxon>
        <taxon>Ruixingdingia</taxon>
    </lineage>
</organism>
<dbReference type="InterPro" id="IPR050680">
    <property type="entry name" value="YpeA/RimI_acetyltransf"/>
</dbReference>
<dbReference type="CDD" id="cd04301">
    <property type="entry name" value="NAT_SF"/>
    <property type="match status" value="1"/>
</dbReference>
<name>A0ABU1F926_9RHOB</name>
<protein>
    <submittedName>
        <fullName evidence="4">GNAT family N-acetyltransferase</fullName>
    </submittedName>
</protein>
<gene>
    <name evidence="4" type="ORF">RGD00_12270</name>
</gene>
<keyword evidence="2" id="KW-0012">Acyltransferase</keyword>
<dbReference type="Gene3D" id="3.40.630.30">
    <property type="match status" value="1"/>
</dbReference>
<evidence type="ECO:0000313" key="5">
    <source>
        <dbReference type="Proteomes" id="UP001247754"/>
    </source>
</evidence>